<organism evidence="2 3">
    <name type="scientific">Flavonifractor plautii</name>
    <name type="common">Fusobacterium plautii</name>
    <dbReference type="NCBI Taxonomy" id="292800"/>
    <lineage>
        <taxon>Bacteria</taxon>
        <taxon>Bacillati</taxon>
        <taxon>Bacillota</taxon>
        <taxon>Clostridia</taxon>
        <taxon>Eubacteriales</taxon>
        <taxon>Oscillospiraceae</taxon>
        <taxon>Flavonifractor</taxon>
    </lineage>
</organism>
<feature type="region of interest" description="Disordered" evidence="1">
    <location>
        <begin position="1"/>
        <end position="45"/>
    </location>
</feature>
<evidence type="ECO:0000313" key="2">
    <source>
        <dbReference type="EMBL" id="CUQ27937.1"/>
    </source>
</evidence>
<name>A0A174V6P0_FLAPL</name>
<evidence type="ECO:0000256" key="1">
    <source>
        <dbReference type="SAM" id="MobiDB-lite"/>
    </source>
</evidence>
<proteinExistence type="predicted"/>
<sequence length="132" mass="14768">MVIKSIQPPMPARDSRNRPGRKAAAPTRRVETVRDRRKVEVRASPQASSMFIREVMPAKNTETKKSRAKMRPPGICWKIWGRVTNMSCGPLVGSMPKANTAGRMAKPASRAARVSSTAVMPAWRRMFSPFFI</sequence>
<dbReference type="Proteomes" id="UP000095746">
    <property type="component" value="Unassembled WGS sequence"/>
</dbReference>
<gene>
    <name evidence="2" type="ORF">ERS852411_04189</name>
</gene>
<dbReference type="EMBL" id="CYZT01000842">
    <property type="protein sequence ID" value="CUQ27937.1"/>
    <property type="molecule type" value="Genomic_DNA"/>
</dbReference>
<evidence type="ECO:0000313" key="3">
    <source>
        <dbReference type="Proteomes" id="UP000095746"/>
    </source>
</evidence>
<dbReference type="AlphaFoldDB" id="A0A174V6P0"/>
<reference evidence="2 3" key="1">
    <citation type="submission" date="2015-09" db="EMBL/GenBank/DDBJ databases">
        <authorList>
            <consortium name="Pathogen Informatics"/>
        </authorList>
    </citation>
    <scope>NUCLEOTIDE SEQUENCE [LARGE SCALE GENOMIC DNA]</scope>
    <source>
        <strain evidence="2 3">2789STDY5608854</strain>
    </source>
</reference>
<protein>
    <submittedName>
        <fullName evidence="2">Uncharacterized protein</fullName>
    </submittedName>
</protein>
<feature type="compositionally biased region" description="Basic and acidic residues" evidence="1">
    <location>
        <begin position="28"/>
        <end position="41"/>
    </location>
</feature>
<accession>A0A174V6P0</accession>